<dbReference type="AlphaFoldDB" id="A0ABD0LT44"/>
<evidence type="ECO:0000313" key="2">
    <source>
        <dbReference type="Proteomes" id="UP001519460"/>
    </source>
</evidence>
<accession>A0ABD0LT44</accession>
<sequence>MLVKLNKPTHTSIQILERVFRTTTWASVFRHVSSFEQFYGTAEVGLLAFYRQVCFSQWTSGRNSGAPEQVCTSICWVELICVLVDELRTADEFRIDN</sequence>
<evidence type="ECO:0000313" key="1">
    <source>
        <dbReference type="EMBL" id="KAK7502371.1"/>
    </source>
</evidence>
<dbReference type="EMBL" id="JACVVK020000026">
    <property type="protein sequence ID" value="KAK7502371.1"/>
    <property type="molecule type" value="Genomic_DNA"/>
</dbReference>
<keyword evidence="2" id="KW-1185">Reference proteome</keyword>
<organism evidence="1 2">
    <name type="scientific">Batillaria attramentaria</name>
    <dbReference type="NCBI Taxonomy" id="370345"/>
    <lineage>
        <taxon>Eukaryota</taxon>
        <taxon>Metazoa</taxon>
        <taxon>Spiralia</taxon>
        <taxon>Lophotrochozoa</taxon>
        <taxon>Mollusca</taxon>
        <taxon>Gastropoda</taxon>
        <taxon>Caenogastropoda</taxon>
        <taxon>Sorbeoconcha</taxon>
        <taxon>Cerithioidea</taxon>
        <taxon>Batillariidae</taxon>
        <taxon>Batillaria</taxon>
    </lineage>
</organism>
<comment type="caution">
    <text evidence="1">The sequence shown here is derived from an EMBL/GenBank/DDBJ whole genome shotgun (WGS) entry which is preliminary data.</text>
</comment>
<gene>
    <name evidence="1" type="ORF">BaRGS_00006324</name>
</gene>
<reference evidence="1 2" key="1">
    <citation type="journal article" date="2023" name="Sci. Data">
        <title>Genome assembly of the Korean intertidal mud-creeper Batillaria attramentaria.</title>
        <authorList>
            <person name="Patra A.K."/>
            <person name="Ho P.T."/>
            <person name="Jun S."/>
            <person name="Lee S.J."/>
            <person name="Kim Y."/>
            <person name="Won Y.J."/>
        </authorList>
    </citation>
    <scope>NUCLEOTIDE SEQUENCE [LARGE SCALE GENOMIC DNA]</scope>
    <source>
        <strain evidence="1">Wonlab-2016</strain>
    </source>
</reference>
<dbReference type="Proteomes" id="UP001519460">
    <property type="component" value="Unassembled WGS sequence"/>
</dbReference>
<protein>
    <submittedName>
        <fullName evidence="1">Uncharacterized protein</fullName>
    </submittedName>
</protein>
<proteinExistence type="predicted"/>
<name>A0ABD0LT44_9CAEN</name>